<dbReference type="PANTHER" id="PTHR43782">
    <property type="entry name" value="ARGINASE"/>
    <property type="match status" value="1"/>
</dbReference>
<dbReference type="InterPro" id="IPR006035">
    <property type="entry name" value="Ureohydrolase"/>
</dbReference>
<evidence type="ECO:0000256" key="1">
    <source>
        <dbReference type="ARBA" id="ARBA00022723"/>
    </source>
</evidence>
<sequence>MAITLTTFQGRCGDRNGKGTPGARALAKKLAKYLTLQPEIIGKSTPAAYEGWEAELKASRAGLRELSEHLAAIVENGTIPVTTIPRCTAALATIPVIAQQYPDACIIWFDAHPDLNTPENTASGYLGGMVLAAAAGLWESGLGKGLKLENIALAGARDIDPPEQELISKAALPALSPSELNPQSMLDALAGRPVYIHIDCDVFDPSELPAEYVCPNGITMAQLHSVFDALATRGDIIGLEISEFETQETVTEQNVLATQLVNALSPVLNYLRNKTT</sequence>
<protein>
    <submittedName>
        <fullName evidence="5">Arginase family protein</fullName>
    </submittedName>
</protein>
<comment type="caution">
    <text evidence="5">The sequence shown here is derived from an EMBL/GenBank/DDBJ whole genome shotgun (WGS) entry which is preliminary data.</text>
</comment>
<evidence type="ECO:0000313" key="6">
    <source>
        <dbReference type="Proteomes" id="UP001418637"/>
    </source>
</evidence>
<dbReference type="CDD" id="cd09999">
    <property type="entry name" value="Arginase-like_1"/>
    <property type="match status" value="1"/>
</dbReference>
<evidence type="ECO:0000313" key="5">
    <source>
        <dbReference type="EMBL" id="MEN3931360.1"/>
    </source>
</evidence>
<dbReference type="EMBL" id="JBBYXI010000003">
    <property type="protein sequence ID" value="MEN3931360.1"/>
    <property type="molecule type" value="Genomic_DNA"/>
</dbReference>
<evidence type="ECO:0000256" key="4">
    <source>
        <dbReference type="PROSITE-ProRule" id="PRU00742"/>
    </source>
</evidence>
<dbReference type="InterPro" id="IPR023696">
    <property type="entry name" value="Ureohydrolase_dom_sf"/>
</dbReference>
<evidence type="ECO:0000256" key="2">
    <source>
        <dbReference type="ARBA" id="ARBA00022801"/>
    </source>
</evidence>
<comment type="similarity">
    <text evidence="4">Belongs to the arginase family.</text>
</comment>
<keyword evidence="6" id="KW-1185">Reference proteome</keyword>
<dbReference type="RefSeq" id="WP_346337391.1">
    <property type="nucleotide sequence ID" value="NZ_JBBYXI010000003.1"/>
</dbReference>
<dbReference type="SUPFAM" id="SSF52768">
    <property type="entry name" value="Arginase/deacetylase"/>
    <property type="match status" value="1"/>
</dbReference>
<evidence type="ECO:0000256" key="3">
    <source>
        <dbReference type="ARBA" id="ARBA00023211"/>
    </source>
</evidence>
<gene>
    <name evidence="5" type="ORF">WJT86_09855</name>
</gene>
<name>A0ABV0BKY0_9HYPH</name>
<keyword evidence="1" id="KW-0479">Metal-binding</keyword>
<dbReference type="PROSITE" id="PS51409">
    <property type="entry name" value="ARGINASE_2"/>
    <property type="match status" value="1"/>
</dbReference>
<dbReference type="Proteomes" id="UP001418637">
    <property type="component" value="Unassembled WGS sequence"/>
</dbReference>
<keyword evidence="3" id="KW-0464">Manganese</keyword>
<reference evidence="5 6" key="1">
    <citation type="submission" date="2024-04" db="EMBL/GenBank/DDBJ databases">
        <title>A novel species isolated from cricket.</title>
        <authorList>
            <person name="Wang H.-C."/>
        </authorList>
    </citation>
    <scope>NUCLEOTIDE SEQUENCE [LARGE SCALE GENOMIC DNA]</scope>
    <source>
        <strain evidence="5 6">WL0021</strain>
    </source>
</reference>
<dbReference type="Pfam" id="PF00491">
    <property type="entry name" value="Arginase"/>
    <property type="match status" value="1"/>
</dbReference>
<dbReference type="Gene3D" id="3.40.800.10">
    <property type="entry name" value="Ureohydrolase domain"/>
    <property type="match status" value="1"/>
</dbReference>
<accession>A0ABV0BKY0</accession>
<keyword evidence="2" id="KW-0378">Hydrolase</keyword>
<proteinExistence type="inferred from homology"/>
<dbReference type="PANTHER" id="PTHR43782:SF3">
    <property type="entry name" value="ARGINASE"/>
    <property type="match status" value="1"/>
</dbReference>
<organism evidence="5 6">
    <name type="scientific">Hohaiivirga grylli</name>
    <dbReference type="NCBI Taxonomy" id="3133970"/>
    <lineage>
        <taxon>Bacteria</taxon>
        <taxon>Pseudomonadati</taxon>
        <taxon>Pseudomonadota</taxon>
        <taxon>Alphaproteobacteria</taxon>
        <taxon>Hyphomicrobiales</taxon>
        <taxon>Methylobacteriaceae</taxon>
        <taxon>Hohaiivirga</taxon>
    </lineage>
</organism>